<evidence type="ECO:0000313" key="1">
    <source>
        <dbReference type="EMBL" id="NMR20394.1"/>
    </source>
</evidence>
<comment type="caution">
    <text evidence="1">The sequence shown here is derived from an EMBL/GenBank/DDBJ whole genome shotgun (WGS) entry which is preliminary data.</text>
</comment>
<keyword evidence="2" id="KW-1185">Reference proteome</keyword>
<sequence length="210" mass="21627">MSTTPRRPAGPVRRPVGRLAALAAAALLALTGCSDNGASAPEPTATLDARLLESAREGGASDEQLAVLQGGQVTFQQYQKAVNQTVTCMRDAGIEVIGDAVTQARGFPEISYSFGNSSAGRTAEQTLAIADECIATHSMYVEQAYQTAPGSLEQQEAAFAPYRDPIVQCVREKGGDVPGDATAGEILVASASVEVQTGVSCTSQAGYDGG</sequence>
<gene>
    <name evidence="1" type="ORF">HIR71_09225</name>
</gene>
<organism evidence="1 2">
    <name type="scientific">Cellulomonas fimi</name>
    <dbReference type="NCBI Taxonomy" id="1708"/>
    <lineage>
        <taxon>Bacteria</taxon>
        <taxon>Bacillati</taxon>
        <taxon>Actinomycetota</taxon>
        <taxon>Actinomycetes</taxon>
        <taxon>Micrococcales</taxon>
        <taxon>Cellulomonadaceae</taxon>
        <taxon>Cellulomonas</taxon>
    </lineage>
</organism>
<dbReference type="EMBL" id="JABCJJ010000012">
    <property type="protein sequence ID" value="NMR20394.1"/>
    <property type="molecule type" value="Genomic_DNA"/>
</dbReference>
<accession>A0A7Y0LYQ6</accession>
<dbReference type="Proteomes" id="UP000562124">
    <property type="component" value="Unassembled WGS sequence"/>
</dbReference>
<name>A0A7Y0LYQ6_CELFI</name>
<dbReference type="PROSITE" id="PS51257">
    <property type="entry name" value="PROKAR_LIPOPROTEIN"/>
    <property type="match status" value="1"/>
</dbReference>
<reference evidence="1 2" key="1">
    <citation type="submission" date="2020-04" db="EMBL/GenBank/DDBJ databases">
        <title>Sequencing and Assembly of C. fimi.</title>
        <authorList>
            <person name="Ramsey A.R."/>
        </authorList>
    </citation>
    <scope>NUCLEOTIDE SEQUENCE [LARGE SCALE GENOMIC DNA]</scope>
    <source>
        <strain evidence="1 2">SB</strain>
    </source>
</reference>
<protein>
    <recommendedName>
        <fullName evidence="3">Lipoprotein</fullName>
    </recommendedName>
</protein>
<dbReference type="RefSeq" id="WP_169324776.1">
    <property type="nucleotide sequence ID" value="NZ_JABCJJ010000012.1"/>
</dbReference>
<dbReference type="AlphaFoldDB" id="A0A7Y0LYQ6"/>
<evidence type="ECO:0000313" key="2">
    <source>
        <dbReference type="Proteomes" id="UP000562124"/>
    </source>
</evidence>
<evidence type="ECO:0008006" key="3">
    <source>
        <dbReference type="Google" id="ProtNLM"/>
    </source>
</evidence>
<proteinExistence type="predicted"/>